<protein>
    <recommendedName>
        <fullName evidence="4">AA1-like domain-containing protein</fullName>
    </recommendedName>
</protein>
<reference evidence="2" key="1">
    <citation type="journal article" date="2020" name="Stud. Mycol.">
        <title>101 Dothideomycetes genomes: a test case for predicting lifestyles and emergence of pathogens.</title>
        <authorList>
            <person name="Haridas S."/>
            <person name="Albert R."/>
            <person name="Binder M."/>
            <person name="Bloem J."/>
            <person name="Labutti K."/>
            <person name="Salamov A."/>
            <person name="Andreopoulos B."/>
            <person name="Baker S."/>
            <person name="Barry K."/>
            <person name="Bills G."/>
            <person name="Bluhm B."/>
            <person name="Cannon C."/>
            <person name="Castanera R."/>
            <person name="Culley D."/>
            <person name="Daum C."/>
            <person name="Ezra D."/>
            <person name="Gonzalez J."/>
            <person name="Henrissat B."/>
            <person name="Kuo A."/>
            <person name="Liang C."/>
            <person name="Lipzen A."/>
            <person name="Lutzoni F."/>
            <person name="Magnuson J."/>
            <person name="Mondo S."/>
            <person name="Nolan M."/>
            <person name="Ohm R."/>
            <person name="Pangilinan J."/>
            <person name="Park H.-J."/>
            <person name="Ramirez L."/>
            <person name="Alfaro M."/>
            <person name="Sun H."/>
            <person name="Tritt A."/>
            <person name="Yoshinaga Y."/>
            <person name="Zwiers L.-H."/>
            <person name="Turgeon B."/>
            <person name="Goodwin S."/>
            <person name="Spatafora J."/>
            <person name="Crous P."/>
            <person name="Grigoriev I."/>
        </authorList>
    </citation>
    <scope>NUCLEOTIDE SEQUENCE</scope>
    <source>
        <strain evidence="2">CBS 260.36</strain>
    </source>
</reference>
<name>A0A9P4MHX2_9PEZI</name>
<sequence>MKFELSTALLLAAATSFAAPARQLLDLVQVKAAAAAPSKFYFEVTDLVTHAASTKRNSTDQNTLKFTVNDASYTGPNGTAKCSISWDPKGGEFDYYNPTYNFCDNNAFGFRINNGTLKNITTFELEIQHTYETAQSAPWYYTYFATLDTSDKDFHCKTSRKGTDCKEKGGPLIANITAAIG</sequence>
<dbReference type="Proteomes" id="UP000799439">
    <property type="component" value="Unassembled WGS sequence"/>
</dbReference>
<evidence type="ECO:0000256" key="1">
    <source>
        <dbReference type="SAM" id="SignalP"/>
    </source>
</evidence>
<evidence type="ECO:0008006" key="4">
    <source>
        <dbReference type="Google" id="ProtNLM"/>
    </source>
</evidence>
<evidence type="ECO:0000313" key="2">
    <source>
        <dbReference type="EMBL" id="KAF2155310.1"/>
    </source>
</evidence>
<feature type="chain" id="PRO_5040429159" description="AA1-like domain-containing protein" evidence="1">
    <location>
        <begin position="19"/>
        <end position="181"/>
    </location>
</feature>
<gene>
    <name evidence="2" type="ORF">K461DRAFT_292180</name>
</gene>
<accession>A0A9P4MHX2</accession>
<evidence type="ECO:0000313" key="3">
    <source>
        <dbReference type="Proteomes" id="UP000799439"/>
    </source>
</evidence>
<dbReference type="OrthoDB" id="10366514at2759"/>
<organism evidence="2 3">
    <name type="scientific">Myriangium duriaei CBS 260.36</name>
    <dbReference type="NCBI Taxonomy" id="1168546"/>
    <lineage>
        <taxon>Eukaryota</taxon>
        <taxon>Fungi</taxon>
        <taxon>Dikarya</taxon>
        <taxon>Ascomycota</taxon>
        <taxon>Pezizomycotina</taxon>
        <taxon>Dothideomycetes</taxon>
        <taxon>Dothideomycetidae</taxon>
        <taxon>Myriangiales</taxon>
        <taxon>Myriangiaceae</taxon>
        <taxon>Myriangium</taxon>
    </lineage>
</organism>
<proteinExistence type="predicted"/>
<dbReference type="AlphaFoldDB" id="A0A9P4MHX2"/>
<keyword evidence="3" id="KW-1185">Reference proteome</keyword>
<dbReference type="EMBL" id="ML996083">
    <property type="protein sequence ID" value="KAF2155310.1"/>
    <property type="molecule type" value="Genomic_DNA"/>
</dbReference>
<comment type="caution">
    <text evidence="2">The sequence shown here is derived from an EMBL/GenBank/DDBJ whole genome shotgun (WGS) entry which is preliminary data.</text>
</comment>
<feature type="signal peptide" evidence="1">
    <location>
        <begin position="1"/>
        <end position="18"/>
    </location>
</feature>
<keyword evidence="1" id="KW-0732">Signal</keyword>